<feature type="compositionally biased region" description="Polar residues" evidence="2">
    <location>
        <begin position="1"/>
        <end position="14"/>
    </location>
</feature>
<feature type="region of interest" description="Disordered" evidence="2">
    <location>
        <begin position="160"/>
        <end position="206"/>
    </location>
</feature>
<comment type="caution">
    <text evidence="3">The sequence shown here is derived from an EMBL/GenBank/DDBJ whole genome shotgun (WGS) entry which is preliminary data.</text>
</comment>
<dbReference type="Proteomes" id="UP000258309">
    <property type="component" value="Unassembled WGS sequence"/>
</dbReference>
<dbReference type="AlphaFoldDB" id="A0A3E2H4Z3"/>
<feature type="non-terminal residue" evidence="3">
    <location>
        <position position="602"/>
    </location>
</feature>
<feature type="region of interest" description="Disordered" evidence="2">
    <location>
        <begin position="482"/>
        <end position="532"/>
    </location>
</feature>
<feature type="region of interest" description="Disordered" evidence="2">
    <location>
        <begin position="549"/>
        <end position="602"/>
    </location>
</feature>
<evidence type="ECO:0000256" key="1">
    <source>
        <dbReference type="SAM" id="Coils"/>
    </source>
</evidence>
<feature type="compositionally biased region" description="Polar residues" evidence="2">
    <location>
        <begin position="160"/>
        <end position="174"/>
    </location>
</feature>
<evidence type="ECO:0000313" key="3">
    <source>
        <dbReference type="EMBL" id="RFU28460.1"/>
    </source>
</evidence>
<evidence type="ECO:0000313" key="4">
    <source>
        <dbReference type="Proteomes" id="UP000258309"/>
    </source>
</evidence>
<reference evidence="3 4" key="1">
    <citation type="submission" date="2018-05" db="EMBL/GenBank/DDBJ databases">
        <title>Draft genome sequence of Scytalidium lignicola DSM 105466, a ubiquitous saprotrophic fungus.</title>
        <authorList>
            <person name="Buettner E."/>
            <person name="Gebauer A.M."/>
            <person name="Hofrichter M."/>
            <person name="Liers C."/>
            <person name="Kellner H."/>
        </authorList>
    </citation>
    <scope>NUCLEOTIDE SEQUENCE [LARGE SCALE GENOMIC DNA]</scope>
    <source>
        <strain evidence="3 4">DSM 105466</strain>
    </source>
</reference>
<organism evidence="3 4">
    <name type="scientific">Scytalidium lignicola</name>
    <name type="common">Hyphomycete</name>
    <dbReference type="NCBI Taxonomy" id="5539"/>
    <lineage>
        <taxon>Eukaryota</taxon>
        <taxon>Fungi</taxon>
        <taxon>Dikarya</taxon>
        <taxon>Ascomycota</taxon>
        <taxon>Pezizomycotina</taxon>
        <taxon>Leotiomycetes</taxon>
        <taxon>Leotiomycetes incertae sedis</taxon>
        <taxon>Scytalidium</taxon>
    </lineage>
</organism>
<feature type="non-terminal residue" evidence="3">
    <location>
        <position position="1"/>
    </location>
</feature>
<name>A0A3E2H4Z3_SCYLI</name>
<feature type="compositionally biased region" description="Basic and acidic residues" evidence="2">
    <location>
        <begin position="592"/>
        <end position="602"/>
    </location>
</feature>
<gene>
    <name evidence="3" type="ORF">B7463_g7891</name>
</gene>
<evidence type="ECO:0000256" key="2">
    <source>
        <dbReference type="SAM" id="MobiDB-lite"/>
    </source>
</evidence>
<feature type="region of interest" description="Disordered" evidence="2">
    <location>
        <begin position="235"/>
        <end position="256"/>
    </location>
</feature>
<dbReference type="EMBL" id="NCSJ02000163">
    <property type="protein sequence ID" value="RFU28460.1"/>
    <property type="molecule type" value="Genomic_DNA"/>
</dbReference>
<feature type="compositionally biased region" description="Polar residues" evidence="2">
    <location>
        <begin position="551"/>
        <end position="573"/>
    </location>
</feature>
<feature type="region of interest" description="Disordered" evidence="2">
    <location>
        <begin position="1"/>
        <end position="22"/>
    </location>
</feature>
<keyword evidence="1" id="KW-0175">Coiled coil</keyword>
<protein>
    <submittedName>
        <fullName evidence="3">Uncharacterized protein</fullName>
    </submittedName>
</protein>
<feature type="compositionally biased region" description="Polar residues" evidence="2">
    <location>
        <begin position="182"/>
        <end position="205"/>
    </location>
</feature>
<feature type="compositionally biased region" description="Polar residues" evidence="2">
    <location>
        <begin position="235"/>
        <end position="245"/>
    </location>
</feature>
<keyword evidence="4" id="KW-1185">Reference proteome</keyword>
<feature type="coiled-coil region" evidence="1">
    <location>
        <begin position="422"/>
        <end position="449"/>
    </location>
</feature>
<accession>A0A3E2H4Z3</accession>
<sequence length="602" mass="67700">MANNGTNTGGSNLHLTPIDPPSKRKAIVDHHMVKKHACLSVQAESGLPSLQNTLSGGDLVSFAKPITEAERTREEQIGINYTAEGNRNDDDFINDNNRDQNHIHSSNKPISLVNIASHGPFHVAVSELDNTNMNNSASTLTHYDSICETTTPNEQILFHNRNSPNLHSTTTSIKAKQKRSLVEQSQEDGSQYSESTINNVHSQQRSWKKRQTDEEKIAASIAALQNRQIQLNIQSGPMSMNNNKETAPESEGCRANSTEHISTQSMTQEQPTLTEYMTSAQSVPNIAEGYDSWDDRPTNIVHMEEFLGMIPELTQTPAEEILLKGPDDKPVHFTDFLLSAQELCGTNITDMRVISQADLTMLNETNAGLKYEVDRLYEDNVRLSDDLRKLNEINIQYTENFGNVEQRNAKLGGEFTHLHKLSHDLEKEIKRKNMIIEDLLERIAELEDVVISGAMERNNLEAVLLEKQASVSRYSRVRSSQMRSLTSRLSVQKRNDDTPIAGYDIHRRDTSQISETGLEEQQFRRGSRNTTPSITVAYADRLSVPVGIWSPDQSRSNSYSPRGTRGSLNTSSRRPMLEESQEQQLNRGALIQEEKLRYTGSR</sequence>
<proteinExistence type="predicted"/>
<dbReference type="OrthoDB" id="10639002at2759"/>